<gene>
    <name evidence="2" type="ORF">H4W31_004897</name>
</gene>
<accession>A0A927M7L6</accession>
<keyword evidence="3" id="KW-1185">Reference proteome</keyword>
<keyword evidence="1" id="KW-1133">Transmembrane helix</keyword>
<dbReference type="Proteomes" id="UP000649753">
    <property type="component" value="Unassembled WGS sequence"/>
</dbReference>
<keyword evidence="1" id="KW-0472">Membrane</keyword>
<evidence type="ECO:0000313" key="2">
    <source>
        <dbReference type="EMBL" id="MBE1489259.1"/>
    </source>
</evidence>
<feature type="transmembrane region" description="Helical" evidence="1">
    <location>
        <begin position="137"/>
        <end position="158"/>
    </location>
</feature>
<protein>
    <submittedName>
        <fullName evidence="2">Uncharacterized protein</fullName>
    </submittedName>
</protein>
<evidence type="ECO:0000256" key="1">
    <source>
        <dbReference type="SAM" id="Phobius"/>
    </source>
</evidence>
<proteinExistence type="predicted"/>
<dbReference type="AlphaFoldDB" id="A0A927M7L6"/>
<dbReference type="EMBL" id="JADBEB010000001">
    <property type="protein sequence ID" value="MBE1489259.1"/>
    <property type="molecule type" value="Genomic_DNA"/>
</dbReference>
<organism evidence="2 3">
    <name type="scientific">Plantactinospora soyae</name>
    <dbReference type="NCBI Taxonomy" id="1544732"/>
    <lineage>
        <taxon>Bacteria</taxon>
        <taxon>Bacillati</taxon>
        <taxon>Actinomycetota</taxon>
        <taxon>Actinomycetes</taxon>
        <taxon>Micromonosporales</taxon>
        <taxon>Micromonosporaceae</taxon>
        <taxon>Plantactinospora</taxon>
    </lineage>
</organism>
<reference evidence="2" key="1">
    <citation type="submission" date="2020-10" db="EMBL/GenBank/DDBJ databases">
        <title>Sequencing the genomes of 1000 actinobacteria strains.</title>
        <authorList>
            <person name="Klenk H.-P."/>
        </authorList>
    </citation>
    <scope>NUCLEOTIDE SEQUENCE</scope>
    <source>
        <strain evidence="2">DSM 46832</strain>
    </source>
</reference>
<feature type="transmembrane region" description="Helical" evidence="1">
    <location>
        <begin position="184"/>
        <end position="201"/>
    </location>
</feature>
<dbReference type="RefSeq" id="WP_192768756.1">
    <property type="nucleotide sequence ID" value="NZ_JADBEB010000001.1"/>
</dbReference>
<keyword evidence="1" id="KW-0812">Transmembrane</keyword>
<name>A0A927M7L6_9ACTN</name>
<comment type="caution">
    <text evidence="2">The sequence shown here is derived from an EMBL/GenBank/DDBJ whole genome shotgun (WGS) entry which is preliminary data.</text>
</comment>
<sequence length="216" mass="24577">MFKQWRRRRAIQRVRPGDGLPLKRFRWWQPLIRSLFYLPSDEGAGRSAVYAVDVHHLRSETENGNIGAHLYRDGRRQARAELPTIFTVEGGTIEVIATTFGLRRCHYVTDEGAEQQLVPDPRSGEGRRARLDREHPVLSRWISAFSLIVLLGALLLTLPQLAESLSRIPPVAERWGTFTSPLDLPLWSTIVLAVSAGIASTERAMRLRYRAWLDEG</sequence>
<evidence type="ECO:0000313" key="3">
    <source>
        <dbReference type="Proteomes" id="UP000649753"/>
    </source>
</evidence>